<sequence>MRRILLGMTAVVLFGGCTSPERVKLLKTYEKEKTYHKRLIKTEKVQLYEGNLTKVTLTATYLNRNSRAKEGEKDSFINYINPFEIFQDRKKRTPKEDERFIVGIYVDDEEMEREPLYDFDLMLNKKAPKNIQPLSHNDPRLKDISFIAEWSQFFLVTFPHINSDRLTMEFESKQYGKGVLHFAKKAKYVYTKKAF</sequence>
<proteinExistence type="predicted"/>
<name>A0A1W1E6U8_9ZZZZ</name>
<reference evidence="1" key="1">
    <citation type="submission" date="2016-10" db="EMBL/GenBank/DDBJ databases">
        <authorList>
            <person name="de Groot N.N."/>
        </authorList>
    </citation>
    <scope>NUCLEOTIDE SEQUENCE</scope>
</reference>
<accession>A0A1W1E6U8</accession>
<dbReference type="AlphaFoldDB" id="A0A1W1E6U8"/>
<organism evidence="1">
    <name type="scientific">hydrothermal vent metagenome</name>
    <dbReference type="NCBI Taxonomy" id="652676"/>
    <lineage>
        <taxon>unclassified sequences</taxon>
        <taxon>metagenomes</taxon>
        <taxon>ecological metagenomes</taxon>
    </lineage>
</organism>
<dbReference type="PROSITE" id="PS51257">
    <property type="entry name" value="PROKAR_LIPOPROTEIN"/>
    <property type="match status" value="1"/>
</dbReference>
<evidence type="ECO:0008006" key="2">
    <source>
        <dbReference type="Google" id="ProtNLM"/>
    </source>
</evidence>
<evidence type="ECO:0000313" key="1">
    <source>
        <dbReference type="EMBL" id="SFV89675.1"/>
    </source>
</evidence>
<dbReference type="EMBL" id="FPIB01000001">
    <property type="protein sequence ID" value="SFV89675.1"/>
    <property type="molecule type" value="Genomic_DNA"/>
</dbReference>
<protein>
    <recommendedName>
        <fullName evidence="2">Lipoprotein</fullName>
    </recommendedName>
</protein>
<gene>
    <name evidence="1" type="ORF">MNB_SV-4-228</name>
</gene>